<dbReference type="InterPro" id="IPR019109">
    <property type="entry name" value="MamF_MmsF"/>
</dbReference>
<evidence type="ECO:0000256" key="4">
    <source>
        <dbReference type="ARBA" id="ARBA00023136"/>
    </source>
</evidence>
<evidence type="ECO:0000256" key="5">
    <source>
        <dbReference type="SAM" id="Phobius"/>
    </source>
</evidence>
<evidence type="ECO:0000313" key="7">
    <source>
        <dbReference type="Proteomes" id="UP000033860"/>
    </source>
</evidence>
<comment type="caution">
    <text evidence="6">The sequence shown here is derived from an EMBL/GenBank/DDBJ whole genome shotgun (WGS) entry which is preliminary data.</text>
</comment>
<dbReference type="GO" id="GO:0016020">
    <property type="term" value="C:membrane"/>
    <property type="evidence" value="ECO:0007669"/>
    <property type="project" value="UniProtKB-SubCell"/>
</dbReference>
<accession>A0A0G1UTW3</accession>
<organism evidence="6 7">
    <name type="scientific">Candidatus Beckwithbacteria bacterium GW2011_GWB1_47_15</name>
    <dbReference type="NCBI Taxonomy" id="1618371"/>
    <lineage>
        <taxon>Bacteria</taxon>
        <taxon>Candidatus Beckwithiibacteriota</taxon>
    </lineage>
</organism>
<evidence type="ECO:0000256" key="2">
    <source>
        <dbReference type="ARBA" id="ARBA00022692"/>
    </source>
</evidence>
<feature type="transmembrane region" description="Helical" evidence="5">
    <location>
        <begin position="16"/>
        <end position="35"/>
    </location>
</feature>
<name>A0A0G1UTW3_9BACT</name>
<dbReference type="Proteomes" id="UP000033860">
    <property type="component" value="Unassembled WGS sequence"/>
</dbReference>
<gene>
    <name evidence="6" type="ORF">UX85_C0004G0067</name>
</gene>
<keyword evidence="4 5" id="KW-0472">Membrane</keyword>
<reference evidence="6 7" key="1">
    <citation type="journal article" date="2015" name="Nature">
        <title>rRNA introns, odd ribosomes, and small enigmatic genomes across a large radiation of phyla.</title>
        <authorList>
            <person name="Brown C.T."/>
            <person name="Hug L.A."/>
            <person name="Thomas B.C."/>
            <person name="Sharon I."/>
            <person name="Castelle C.J."/>
            <person name="Singh A."/>
            <person name="Wilkins M.J."/>
            <person name="Williams K.H."/>
            <person name="Banfield J.F."/>
        </authorList>
    </citation>
    <scope>NUCLEOTIDE SEQUENCE [LARGE SCALE GENOMIC DNA]</scope>
</reference>
<keyword evidence="2 5" id="KW-0812">Transmembrane</keyword>
<evidence type="ECO:0000256" key="3">
    <source>
        <dbReference type="ARBA" id="ARBA00022989"/>
    </source>
</evidence>
<comment type="subcellular location">
    <subcellularLocation>
        <location evidence="1">Membrane</location>
        <topology evidence="1">Multi-pass membrane protein</topology>
    </subcellularLocation>
</comment>
<dbReference type="PANTHER" id="PTHR36460:SF1">
    <property type="entry name" value="UPF0132 DOMAIN PROTEIN (AFU_ORTHOLOGUE AFUA_3G10255)"/>
    <property type="match status" value="1"/>
</dbReference>
<sequence>MANKKMTVAFGLEENVACALAYVGGWLSGLIFLLVEKDNGTVRFHAMQSILAFGGLMVLMFVPIVGWVLSPFLWIISFVVWLYSVYKAYQGEKFKLPIVGKIAQQQLKKIK</sequence>
<dbReference type="Pfam" id="PF09685">
    <property type="entry name" value="MamF_MmsF"/>
    <property type="match status" value="1"/>
</dbReference>
<dbReference type="PANTHER" id="PTHR36460">
    <property type="entry name" value="UPF0132 DOMAIN PROTEIN (AFU_ORTHOLOGUE AFUA_3G10255)"/>
    <property type="match status" value="1"/>
</dbReference>
<evidence type="ECO:0008006" key="8">
    <source>
        <dbReference type="Google" id="ProtNLM"/>
    </source>
</evidence>
<feature type="transmembrane region" description="Helical" evidence="5">
    <location>
        <begin position="47"/>
        <end position="66"/>
    </location>
</feature>
<proteinExistence type="predicted"/>
<protein>
    <recommendedName>
        <fullName evidence="8">Chloroplast import component protein (Tic20)</fullName>
    </recommendedName>
</protein>
<evidence type="ECO:0000256" key="1">
    <source>
        <dbReference type="ARBA" id="ARBA00004141"/>
    </source>
</evidence>
<dbReference type="AlphaFoldDB" id="A0A0G1UTW3"/>
<keyword evidence="3 5" id="KW-1133">Transmembrane helix</keyword>
<evidence type="ECO:0000313" key="6">
    <source>
        <dbReference type="EMBL" id="KKU61145.1"/>
    </source>
</evidence>
<dbReference type="EMBL" id="LCNT01000004">
    <property type="protein sequence ID" value="KKU61145.1"/>
    <property type="molecule type" value="Genomic_DNA"/>
</dbReference>